<dbReference type="SUPFAM" id="SSF56349">
    <property type="entry name" value="DNA breaking-rejoining enzymes"/>
    <property type="match status" value="1"/>
</dbReference>
<dbReference type="InterPro" id="IPR044068">
    <property type="entry name" value="CB"/>
</dbReference>
<dbReference type="InterPro" id="IPR011010">
    <property type="entry name" value="DNA_brk_join_enz"/>
</dbReference>
<dbReference type="Pfam" id="PF00589">
    <property type="entry name" value="Phage_integrase"/>
    <property type="match status" value="1"/>
</dbReference>
<feature type="domain" description="Core-binding (CB)" evidence="7">
    <location>
        <begin position="105"/>
        <end position="194"/>
    </location>
</feature>
<dbReference type="AlphaFoldDB" id="A0A415QFF9"/>
<dbReference type="InterPro" id="IPR035386">
    <property type="entry name" value="Arm-DNA-bind_5"/>
</dbReference>
<evidence type="ECO:0000259" key="7">
    <source>
        <dbReference type="PROSITE" id="PS51900"/>
    </source>
</evidence>
<dbReference type="Gene3D" id="1.10.150.130">
    <property type="match status" value="1"/>
</dbReference>
<evidence type="ECO:0000256" key="3">
    <source>
        <dbReference type="ARBA" id="ARBA00023125"/>
    </source>
</evidence>
<evidence type="ECO:0000259" key="6">
    <source>
        <dbReference type="PROSITE" id="PS51898"/>
    </source>
</evidence>
<evidence type="ECO:0000256" key="4">
    <source>
        <dbReference type="ARBA" id="ARBA00023172"/>
    </source>
</evidence>
<evidence type="ECO:0000256" key="2">
    <source>
        <dbReference type="ARBA" id="ARBA00022908"/>
    </source>
</evidence>
<dbReference type="Pfam" id="PF13102">
    <property type="entry name" value="Phage_int_SAM_5"/>
    <property type="match status" value="1"/>
</dbReference>
<evidence type="ECO:0000313" key="9">
    <source>
        <dbReference type="Proteomes" id="UP000286038"/>
    </source>
</evidence>
<dbReference type="RefSeq" id="WP_118450540.1">
    <property type="nucleotide sequence ID" value="NZ_CABJDM010000019.1"/>
</dbReference>
<dbReference type="GO" id="GO:0006310">
    <property type="term" value="P:DNA recombination"/>
    <property type="evidence" value="ECO:0007669"/>
    <property type="project" value="UniProtKB-KW"/>
</dbReference>
<dbReference type="InterPro" id="IPR025269">
    <property type="entry name" value="SAM-like_dom"/>
</dbReference>
<protein>
    <submittedName>
        <fullName evidence="8">Site-specific integrase</fullName>
    </submittedName>
</protein>
<comment type="caution">
    <text evidence="8">The sequence shown here is derived from an EMBL/GenBank/DDBJ whole genome shotgun (WGS) entry which is preliminary data.</text>
</comment>
<evidence type="ECO:0000256" key="1">
    <source>
        <dbReference type="ARBA" id="ARBA00008857"/>
    </source>
</evidence>
<dbReference type="InterPro" id="IPR050090">
    <property type="entry name" value="Tyrosine_recombinase_XerCD"/>
</dbReference>
<dbReference type="InterPro" id="IPR010998">
    <property type="entry name" value="Integrase_recombinase_N"/>
</dbReference>
<dbReference type="Proteomes" id="UP000286038">
    <property type="component" value="Unassembled WGS sequence"/>
</dbReference>
<accession>A0A415QFF9</accession>
<dbReference type="PANTHER" id="PTHR30349:SF64">
    <property type="entry name" value="PROPHAGE INTEGRASE INTD-RELATED"/>
    <property type="match status" value="1"/>
</dbReference>
<proteinExistence type="inferred from homology"/>
<dbReference type="EMBL" id="QRPV01000019">
    <property type="protein sequence ID" value="RHM41588.1"/>
    <property type="molecule type" value="Genomic_DNA"/>
</dbReference>
<dbReference type="InterPro" id="IPR002104">
    <property type="entry name" value="Integrase_catalytic"/>
</dbReference>
<keyword evidence="2" id="KW-0229">DNA integration</keyword>
<dbReference type="PANTHER" id="PTHR30349">
    <property type="entry name" value="PHAGE INTEGRASE-RELATED"/>
    <property type="match status" value="1"/>
</dbReference>
<comment type="similarity">
    <text evidence="1">Belongs to the 'phage' integrase family.</text>
</comment>
<evidence type="ECO:0000313" key="8">
    <source>
        <dbReference type="EMBL" id="RHM41588.1"/>
    </source>
</evidence>
<reference evidence="8 9" key="1">
    <citation type="submission" date="2018-08" db="EMBL/GenBank/DDBJ databases">
        <title>A genome reference for cultivated species of the human gut microbiota.</title>
        <authorList>
            <person name="Zou Y."/>
            <person name="Xue W."/>
            <person name="Luo G."/>
        </authorList>
    </citation>
    <scope>NUCLEOTIDE SEQUENCE [LARGE SCALE GENOMIC DNA]</scope>
    <source>
        <strain evidence="8 9">AF34-33</strain>
    </source>
</reference>
<dbReference type="InterPro" id="IPR013762">
    <property type="entry name" value="Integrase-like_cat_sf"/>
</dbReference>
<keyword evidence="4" id="KW-0233">DNA recombination</keyword>
<sequence length="409" mass="48057">MKSYKFTLYLRTDKKKKNGKMPLYIRFRRIDGEEPKFPIGIDLSKEEWDEEVMRPIDPALKLLIDKETLRIEREIYNTAINDVEITKALLKDIVVGKKVAKPENNSFYDYFVEYLSKKEKNGKLKDSTRKSYETTLSALKEFKGEIKVRDINAKLLENFDKFLIKRGKECGKGEVKGSRYNRIKHIKTIIRYIEGLQIPIENPYRNRDLIAPESEVNNVFLDFDELKRMYKLISKVEERSTERRVLLMYLFSCATGLRISDVLTVKWGNLDVERDPVVLNIITRKQEKFLSVPIFPLAEEVLLLAPEDDLNNVERDKLIFYTCSRATINTTLRKLAKRAGIEKHISFHSARRTFATLAKMEGVSDFVLQNYMGHSNYRMTERYTKWSPNLAETSAREHRLFEIKKLLKK</sequence>
<keyword evidence="3 5" id="KW-0238">DNA-binding</keyword>
<feature type="domain" description="Tyr recombinase" evidence="6">
    <location>
        <begin position="216"/>
        <end position="396"/>
    </location>
</feature>
<dbReference type="GO" id="GO:0015074">
    <property type="term" value="P:DNA integration"/>
    <property type="evidence" value="ECO:0007669"/>
    <property type="project" value="UniProtKB-KW"/>
</dbReference>
<dbReference type="GO" id="GO:0003677">
    <property type="term" value="F:DNA binding"/>
    <property type="evidence" value="ECO:0007669"/>
    <property type="project" value="UniProtKB-UniRule"/>
</dbReference>
<evidence type="ECO:0000256" key="5">
    <source>
        <dbReference type="PROSITE-ProRule" id="PRU01248"/>
    </source>
</evidence>
<dbReference type="CDD" id="cd01185">
    <property type="entry name" value="INTN1_C_like"/>
    <property type="match status" value="1"/>
</dbReference>
<gene>
    <name evidence="8" type="ORF">DWZ68_13285</name>
</gene>
<dbReference type="Gene3D" id="1.10.443.10">
    <property type="entry name" value="Intergrase catalytic core"/>
    <property type="match status" value="1"/>
</dbReference>
<dbReference type="PROSITE" id="PS51900">
    <property type="entry name" value="CB"/>
    <property type="match status" value="1"/>
</dbReference>
<dbReference type="Pfam" id="PF17293">
    <property type="entry name" value="Arm-DNA-bind_5"/>
    <property type="match status" value="1"/>
</dbReference>
<organism evidence="8 9">
    <name type="scientific">Butyricimonas virosa</name>
    <dbReference type="NCBI Taxonomy" id="544645"/>
    <lineage>
        <taxon>Bacteria</taxon>
        <taxon>Pseudomonadati</taxon>
        <taxon>Bacteroidota</taxon>
        <taxon>Bacteroidia</taxon>
        <taxon>Bacteroidales</taxon>
        <taxon>Odoribacteraceae</taxon>
        <taxon>Butyricimonas</taxon>
    </lineage>
</organism>
<name>A0A415QFF9_9BACT</name>
<dbReference type="PROSITE" id="PS51898">
    <property type="entry name" value="TYR_RECOMBINASE"/>
    <property type="match status" value="1"/>
</dbReference>